<name>A0A1M6NFB8_9FLAO</name>
<dbReference type="Pfam" id="PF14094">
    <property type="entry name" value="DUF4272"/>
    <property type="match status" value="1"/>
</dbReference>
<dbReference type="InterPro" id="IPR025368">
    <property type="entry name" value="DUF4272"/>
</dbReference>
<evidence type="ECO:0000313" key="2">
    <source>
        <dbReference type="Proteomes" id="UP000184314"/>
    </source>
</evidence>
<gene>
    <name evidence="1" type="ORF">SAMN04488007_2036</name>
</gene>
<proteinExistence type="predicted"/>
<protein>
    <recommendedName>
        <fullName evidence="3">DUF4272 domain-containing protein</fullName>
    </recommendedName>
</protein>
<dbReference type="Proteomes" id="UP000184314">
    <property type="component" value="Unassembled WGS sequence"/>
</dbReference>
<keyword evidence="2" id="KW-1185">Reference proteome</keyword>
<sequence length="253" mass="29153">MGIFKKLFGSKDNEEPKKEIQNKQSSKSYDDIAWMTDLRRENLDICFNAGFKPTTSLPTELGRHLRPSIEIAKRLHAIKALVLWVMVPEENLPQEQILSFIENNNLEDFMTAEEKSILTVSRDDEQARNAIGWKFENAWPLAWYFGYKQPEITGEMMSGDQMQDILSNYTCKLDGSIEEWLKDKETVSEEDLMQKEDLFYCLHNAVRSGQLGRDTVPAGFDPMGNGGVIHERRHSLTYMVSKDTSWEETDLST</sequence>
<dbReference type="AlphaFoldDB" id="A0A1M6NFB8"/>
<reference evidence="2" key="1">
    <citation type="submission" date="2016-11" db="EMBL/GenBank/DDBJ databases">
        <authorList>
            <person name="Varghese N."/>
            <person name="Submissions S."/>
        </authorList>
    </citation>
    <scope>NUCLEOTIDE SEQUENCE [LARGE SCALE GENOMIC DNA]</scope>
    <source>
        <strain evidence="2">DSM 16478</strain>
    </source>
</reference>
<accession>A0A1M6NFB8</accession>
<evidence type="ECO:0008006" key="3">
    <source>
        <dbReference type="Google" id="ProtNLM"/>
    </source>
</evidence>
<dbReference type="RefSeq" id="WP_170861942.1">
    <property type="nucleotide sequence ID" value="NZ_FQZX01000001.1"/>
</dbReference>
<dbReference type="EMBL" id="FQZX01000001">
    <property type="protein sequence ID" value="SHJ94451.1"/>
    <property type="molecule type" value="Genomic_DNA"/>
</dbReference>
<evidence type="ECO:0000313" key="1">
    <source>
        <dbReference type="EMBL" id="SHJ94451.1"/>
    </source>
</evidence>
<dbReference type="STRING" id="228958.SAMN04488007_2036"/>
<organism evidence="1 2">
    <name type="scientific">Maribacter aquivivus</name>
    <dbReference type="NCBI Taxonomy" id="228958"/>
    <lineage>
        <taxon>Bacteria</taxon>
        <taxon>Pseudomonadati</taxon>
        <taxon>Bacteroidota</taxon>
        <taxon>Flavobacteriia</taxon>
        <taxon>Flavobacteriales</taxon>
        <taxon>Flavobacteriaceae</taxon>
        <taxon>Maribacter</taxon>
    </lineage>
</organism>